<dbReference type="SUPFAM" id="SSF46785">
    <property type="entry name" value="Winged helix' DNA-binding domain"/>
    <property type="match status" value="1"/>
</dbReference>
<dbReference type="GO" id="GO:0005886">
    <property type="term" value="C:plasma membrane"/>
    <property type="evidence" value="ECO:0007669"/>
    <property type="project" value="UniProtKB-SubCell"/>
</dbReference>
<evidence type="ECO:0000256" key="1">
    <source>
        <dbReference type="ARBA" id="ARBA00004651"/>
    </source>
</evidence>
<dbReference type="Pfam" id="PF17854">
    <property type="entry name" value="FtsK_alpha"/>
    <property type="match status" value="1"/>
</dbReference>
<feature type="transmembrane region" description="Helical" evidence="15">
    <location>
        <begin position="122"/>
        <end position="141"/>
    </location>
</feature>
<keyword evidence="7" id="KW-0159">Chromosome partition</keyword>
<dbReference type="SUPFAM" id="SSF52540">
    <property type="entry name" value="P-loop containing nucleoside triphosphate hydrolases"/>
    <property type="match status" value="1"/>
</dbReference>
<keyword evidence="10" id="KW-0238">DNA-binding</keyword>
<dbReference type="InterPro" id="IPR036390">
    <property type="entry name" value="WH_DNA-bd_sf"/>
</dbReference>
<evidence type="ECO:0000256" key="12">
    <source>
        <dbReference type="ARBA" id="ARBA00023306"/>
    </source>
</evidence>
<keyword evidence="9 15" id="KW-1133">Transmembrane helix</keyword>
<evidence type="ECO:0000256" key="2">
    <source>
        <dbReference type="ARBA" id="ARBA00006474"/>
    </source>
</evidence>
<dbReference type="Gene3D" id="3.40.50.300">
    <property type="entry name" value="P-loop containing nucleotide triphosphate hydrolases"/>
    <property type="match status" value="1"/>
</dbReference>
<feature type="compositionally biased region" description="Polar residues" evidence="14">
    <location>
        <begin position="458"/>
        <end position="468"/>
    </location>
</feature>
<accession>G5H8D4</accession>
<dbReference type="InterPro" id="IPR018541">
    <property type="entry name" value="Ftsk_gamma"/>
</dbReference>
<dbReference type="eggNOG" id="COG1674">
    <property type="taxonomic scope" value="Bacteria"/>
</dbReference>
<evidence type="ECO:0000256" key="7">
    <source>
        <dbReference type="ARBA" id="ARBA00022829"/>
    </source>
</evidence>
<protein>
    <recommendedName>
        <fullName evidence="16">FtsK domain-containing protein</fullName>
    </recommendedName>
</protein>
<feature type="region of interest" description="Disordered" evidence="14">
    <location>
        <begin position="221"/>
        <end position="276"/>
    </location>
</feature>
<evidence type="ECO:0000256" key="8">
    <source>
        <dbReference type="ARBA" id="ARBA00022840"/>
    </source>
</evidence>
<dbReference type="HOGENOM" id="CLU_001981_9_9_10"/>
<evidence type="ECO:0000313" key="17">
    <source>
        <dbReference type="EMBL" id="EHB92329.1"/>
    </source>
</evidence>
<keyword evidence="3" id="KW-1003">Cell membrane</keyword>
<dbReference type="OrthoDB" id="9807790at2"/>
<evidence type="ECO:0000259" key="16">
    <source>
        <dbReference type="PROSITE" id="PS50901"/>
    </source>
</evidence>
<feature type="compositionally biased region" description="Low complexity" evidence="14">
    <location>
        <begin position="253"/>
        <end position="272"/>
    </location>
</feature>
<dbReference type="InterPro" id="IPR025199">
    <property type="entry name" value="FtsK_4TM"/>
</dbReference>
<comment type="caution">
    <text evidence="17">The sequence shown here is derived from an EMBL/GenBank/DDBJ whole genome shotgun (WGS) entry which is preliminary data.</text>
</comment>
<dbReference type="RefSeq" id="WP_009134000.1">
    <property type="nucleotide sequence ID" value="NZ_CP102250.1"/>
</dbReference>
<evidence type="ECO:0000313" key="18">
    <source>
        <dbReference type="Proteomes" id="UP000006008"/>
    </source>
</evidence>
<keyword evidence="8 13" id="KW-0067">ATP-binding</keyword>
<dbReference type="STRING" id="742725.HMPREF9450_01194"/>
<feature type="region of interest" description="Disordered" evidence="14">
    <location>
        <begin position="1"/>
        <end position="20"/>
    </location>
</feature>
<feature type="transmembrane region" description="Helical" evidence="15">
    <location>
        <begin position="28"/>
        <end position="51"/>
    </location>
</feature>
<evidence type="ECO:0000256" key="13">
    <source>
        <dbReference type="PROSITE-ProRule" id="PRU00289"/>
    </source>
</evidence>
<dbReference type="InterPro" id="IPR002543">
    <property type="entry name" value="FtsK_dom"/>
</dbReference>
<keyword evidence="12" id="KW-0131">Cell cycle</keyword>
<evidence type="ECO:0000256" key="4">
    <source>
        <dbReference type="ARBA" id="ARBA00022618"/>
    </source>
</evidence>
<evidence type="ECO:0000256" key="10">
    <source>
        <dbReference type="ARBA" id="ARBA00023125"/>
    </source>
</evidence>
<dbReference type="AlphaFoldDB" id="G5H8D4"/>
<gene>
    <name evidence="17" type="ORF">HMPREF9450_01194</name>
</gene>
<dbReference type="GO" id="GO:0051301">
    <property type="term" value="P:cell division"/>
    <property type="evidence" value="ECO:0007669"/>
    <property type="project" value="UniProtKB-KW"/>
</dbReference>
<dbReference type="Pfam" id="PF09397">
    <property type="entry name" value="FtsK_gamma"/>
    <property type="match status" value="1"/>
</dbReference>
<evidence type="ECO:0000256" key="14">
    <source>
        <dbReference type="SAM" id="MobiDB-lite"/>
    </source>
</evidence>
<sequence>MATAAKKKPAAAEGRQPRQQGLSDTQRWSYGFALLAVALFILVSVVSYFIYWSKDQAVARFGQVFDATQDPVSNWGGKLGAVTANYIVGEWFGLFGICIPIVLIVLSLRIMRYRPMLLRKSVRLMLVLMILGSLALGYIFGDAWGVFGTGLGGAQGIYVARWLNSLIGVLGTGLLLALAFVIYAVYINRNTIGVINRLGKGMVDNSKKLGEVITSTAADLLPHDSRKEGDESFDNVVGADVSAGKNGTKQTGEGESAGASASCPGSPLAPSGGQPGVITDEEGFSVIIPGASVPNTVGEDFYDQVPRVAEQTDEDGFVIIKPVEESDSNVQPLQPVTRVDENGFEITGLPVENSDASAPGLTGIFGTGSDAQISGSGMSVTAADGSSGAFEKVDENGFTIQYAAGDGEPEQPAGVSAGGWPDAPAAGAMPGDYPVRRNDGTDNPFKADPVPPFAETADSPSGVASGNVPSAGGADFVAAVPQDTAIESSADMTVDRLPGDKILSEEEIENALYDPTLDLSSYQRPPLELLEDHTVEVSVTSEEIVENKNRIKETLENFGIKIDKVKATIGPTVTLYEIVPAPGVRISKIKNLEDDIALSLSALGIRIIAPIPGKGTIGIEVPNKDKKVVSMFSVIKSAKFQESTYDIPVVLGKTIQDETFVIDLAKMPHLLVAGATGQGKSVGLNAIITSLLYKKHPSELKLVLVDPKKVELTLYGKLERHFLAKLPGEDDAIITDTHKVIYTLNSLCIEMDARYDLLRKAEVRHVKEYNDKFRHRKLNPQKGHRFLPYIIVVIDEFADLIMTAGREVETPIARIAQLARAVGIHLVIATQRPTTNIITGVIKANFPARIAFRVTSMIDSRTIIDQPGANQLIGRGDMLVSTGNDLTRVQCAFVDTPEIERITEFISNQRGYLGAYELPEYNPDSADNGGSAGGNRANDLSQLDAMFDEVAHFVVQNQQGSTSSIQRRFSIGYNRAGRIMDQLEMAGVVGRAEGSKPREVLIQDVMSLEHLLAHMND</sequence>
<dbReference type="GO" id="GO:0007059">
    <property type="term" value="P:chromosome segregation"/>
    <property type="evidence" value="ECO:0007669"/>
    <property type="project" value="UniProtKB-KW"/>
</dbReference>
<evidence type="ECO:0000256" key="11">
    <source>
        <dbReference type="ARBA" id="ARBA00023136"/>
    </source>
</evidence>
<keyword evidence="5 15" id="KW-0812">Transmembrane</keyword>
<dbReference type="SMART" id="SM00843">
    <property type="entry name" value="Ftsk_gamma"/>
    <property type="match status" value="1"/>
</dbReference>
<dbReference type="PANTHER" id="PTHR22683:SF41">
    <property type="entry name" value="DNA TRANSLOCASE FTSK"/>
    <property type="match status" value="1"/>
</dbReference>
<feature type="compositionally biased region" description="Basic and acidic residues" evidence="14">
    <location>
        <begin position="221"/>
        <end position="230"/>
    </location>
</feature>
<keyword evidence="18" id="KW-1185">Reference proteome</keyword>
<dbReference type="Proteomes" id="UP000006008">
    <property type="component" value="Unassembled WGS sequence"/>
</dbReference>
<evidence type="ECO:0000256" key="3">
    <source>
        <dbReference type="ARBA" id="ARBA00022475"/>
    </source>
</evidence>
<comment type="subcellular location">
    <subcellularLocation>
        <location evidence="1">Cell membrane</location>
        <topology evidence="1">Multi-pass membrane protein</topology>
    </subcellularLocation>
</comment>
<comment type="similarity">
    <text evidence="2">Belongs to the FtsK/SpoIIIE/SftA family.</text>
</comment>
<evidence type="ECO:0000256" key="5">
    <source>
        <dbReference type="ARBA" id="ARBA00022692"/>
    </source>
</evidence>
<evidence type="ECO:0000256" key="6">
    <source>
        <dbReference type="ARBA" id="ARBA00022741"/>
    </source>
</evidence>
<dbReference type="InterPro" id="IPR050206">
    <property type="entry name" value="FtsK/SpoIIIE/SftA"/>
</dbReference>
<feature type="transmembrane region" description="Helical" evidence="15">
    <location>
        <begin position="91"/>
        <end position="110"/>
    </location>
</feature>
<dbReference type="InterPro" id="IPR036388">
    <property type="entry name" value="WH-like_DNA-bd_sf"/>
</dbReference>
<dbReference type="Gene3D" id="1.10.10.10">
    <property type="entry name" value="Winged helix-like DNA-binding domain superfamily/Winged helix DNA-binding domain"/>
    <property type="match status" value="1"/>
</dbReference>
<dbReference type="EMBL" id="ADLD01000011">
    <property type="protein sequence ID" value="EHB92329.1"/>
    <property type="molecule type" value="Genomic_DNA"/>
</dbReference>
<feature type="domain" description="FtsK" evidence="16">
    <location>
        <begin position="657"/>
        <end position="861"/>
    </location>
</feature>
<dbReference type="Pfam" id="PF13491">
    <property type="entry name" value="FtsK_4TM"/>
    <property type="match status" value="1"/>
</dbReference>
<reference evidence="17 18" key="1">
    <citation type="submission" date="2011-08" db="EMBL/GenBank/DDBJ databases">
        <title>The Genome Sequence of Alistipes indistinctus YIT 12060.</title>
        <authorList>
            <consortium name="The Broad Institute Genome Sequencing Platform"/>
            <person name="Earl A."/>
            <person name="Ward D."/>
            <person name="Feldgarden M."/>
            <person name="Gevers D."/>
            <person name="Morotomi M."/>
            <person name="Young S.K."/>
            <person name="Zeng Q."/>
            <person name="Gargeya S."/>
            <person name="Fitzgerald M."/>
            <person name="Haas B."/>
            <person name="Abouelleil A."/>
            <person name="Alvarado L."/>
            <person name="Arachchi H.M."/>
            <person name="Berlin A."/>
            <person name="Brown A."/>
            <person name="Chapman S.B."/>
            <person name="Chen Z."/>
            <person name="Dunbar C."/>
            <person name="Freedman E."/>
            <person name="Gearin G."/>
            <person name="Gellesch M."/>
            <person name="Goldberg J."/>
            <person name="Griggs A."/>
            <person name="Gujja S."/>
            <person name="Heiman D."/>
            <person name="Howarth C."/>
            <person name="Larson L."/>
            <person name="Lui A."/>
            <person name="MacDonald P.J.P."/>
            <person name="Montmayeur A."/>
            <person name="Murphy C."/>
            <person name="Neiman D."/>
            <person name="Pearson M."/>
            <person name="Priest M."/>
            <person name="Roberts A."/>
            <person name="Saif S."/>
            <person name="Shea T."/>
            <person name="Shenoy N."/>
            <person name="Sisk P."/>
            <person name="Stolte C."/>
            <person name="Sykes S."/>
            <person name="Wortman J."/>
            <person name="Nusbaum C."/>
            <person name="Birren B."/>
        </authorList>
    </citation>
    <scope>NUCLEOTIDE SEQUENCE [LARGE SCALE GENOMIC DNA]</scope>
    <source>
        <strain evidence="17 18">YIT 12060</strain>
    </source>
</reference>
<dbReference type="GO" id="GO:0003677">
    <property type="term" value="F:DNA binding"/>
    <property type="evidence" value="ECO:0007669"/>
    <property type="project" value="UniProtKB-KW"/>
</dbReference>
<keyword evidence="11 15" id="KW-0472">Membrane</keyword>
<dbReference type="PATRIC" id="fig|742725.3.peg.1266"/>
<feature type="compositionally biased region" description="Low complexity" evidence="14">
    <location>
        <begin position="418"/>
        <end position="433"/>
    </location>
</feature>
<dbReference type="Pfam" id="PF01580">
    <property type="entry name" value="FtsK_SpoIIIE"/>
    <property type="match status" value="1"/>
</dbReference>
<keyword evidence="6 13" id="KW-0547">Nucleotide-binding</keyword>
<dbReference type="PROSITE" id="PS50901">
    <property type="entry name" value="FTSK"/>
    <property type="match status" value="1"/>
</dbReference>
<proteinExistence type="inferred from homology"/>
<feature type="region of interest" description="Disordered" evidence="14">
    <location>
        <begin position="406"/>
        <end position="468"/>
    </location>
</feature>
<dbReference type="InterPro" id="IPR041027">
    <property type="entry name" value="FtsK_alpha"/>
</dbReference>
<dbReference type="GeneID" id="92815777"/>
<feature type="transmembrane region" description="Helical" evidence="15">
    <location>
        <begin position="161"/>
        <end position="187"/>
    </location>
</feature>
<dbReference type="PANTHER" id="PTHR22683">
    <property type="entry name" value="SPORULATION PROTEIN RELATED"/>
    <property type="match status" value="1"/>
</dbReference>
<feature type="binding site" evidence="13">
    <location>
        <begin position="674"/>
        <end position="681"/>
    </location>
    <ligand>
        <name>ATP</name>
        <dbReference type="ChEBI" id="CHEBI:30616"/>
    </ligand>
</feature>
<evidence type="ECO:0000256" key="9">
    <source>
        <dbReference type="ARBA" id="ARBA00022989"/>
    </source>
</evidence>
<name>G5H8D4_9BACT</name>
<organism evidence="17 18">
    <name type="scientific">Alistipes indistinctus YIT 12060</name>
    <dbReference type="NCBI Taxonomy" id="742725"/>
    <lineage>
        <taxon>Bacteria</taxon>
        <taxon>Pseudomonadati</taxon>
        <taxon>Bacteroidota</taxon>
        <taxon>Bacteroidia</taxon>
        <taxon>Bacteroidales</taxon>
        <taxon>Rikenellaceae</taxon>
        <taxon>Alistipes</taxon>
    </lineage>
</organism>
<dbReference type="InterPro" id="IPR027417">
    <property type="entry name" value="P-loop_NTPase"/>
</dbReference>
<dbReference type="GO" id="GO:0005524">
    <property type="term" value="F:ATP binding"/>
    <property type="evidence" value="ECO:0007669"/>
    <property type="project" value="UniProtKB-UniRule"/>
</dbReference>
<evidence type="ECO:0000256" key="15">
    <source>
        <dbReference type="SAM" id="Phobius"/>
    </source>
</evidence>
<dbReference type="Gene3D" id="3.30.980.40">
    <property type="match status" value="1"/>
</dbReference>
<keyword evidence="4" id="KW-0132">Cell division</keyword>